<organism evidence="1 2">
    <name type="scientific">Burkholderia gladioli</name>
    <name type="common">Pseudomonas marginata</name>
    <name type="synonym">Phytomonas marginata</name>
    <dbReference type="NCBI Taxonomy" id="28095"/>
    <lineage>
        <taxon>Bacteria</taxon>
        <taxon>Pseudomonadati</taxon>
        <taxon>Pseudomonadota</taxon>
        <taxon>Betaproteobacteria</taxon>
        <taxon>Burkholderiales</taxon>
        <taxon>Burkholderiaceae</taxon>
        <taxon>Burkholderia</taxon>
    </lineage>
</organism>
<reference evidence="2" key="1">
    <citation type="submission" date="2017-09" db="EMBL/GenBank/DDBJ databases">
        <title>FDA dAtabase for Regulatory Grade micrObial Sequences (FDA-ARGOS): Supporting development and validation of Infectious Disease Dx tests.</title>
        <authorList>
            <person name="Minogue T."/>
            <person name="Wolcott M."/>
            <person name="Wasieloski L."/>
            <person name="Aguilar W."/>
            <person name="Moore D."/>
            <person name="Tallon L."/>
            <person name="Sadzewicz L."/>
            <person name="Ott S."/>
            <person name="Zhao X."/>
            <person name="Nagaraj S."/>
            <person name="Vavikolanu K."/>
            <person name="Aluvathingal J."/>
            <person name="Nadendla S."/>
            <person name="Sichtig H."/>
        </authorList>
    </citation>
    <scope>NUCLEOTIDE SEQUENCE [LARGE SCALE GENOMIC DNA]</scope>
    <source>
        <strain evidence="2">FDAARGOS_390</strain>
    </source>
</reference>
<evidence type="ECO:0000313" key="1">
    <source>
        <dbReference type="EMBL" id="PEH37408.1"/>
    </source>
</evidence>
<gene>
    <name evidence="1" type="ORF">CRM94_22980</name>
</gene>
<dbReference type="EMBL" id="PDDY01000004">
    <property type="protein sequence ID" value="PEH37408.1"/>
    <property type="molecule type" value="Genomic_DNA"/>
</dbReference>
<proteinExistence type="predicted"/>
<comment type="caution">
    <text evidence="1">The sequence shown here is derived from an EMBL/GenBank/DDBJ whole genome shotgun (WGS) entry which is preliminary data.</text>
</comment>
<protein>
    <submittedName>
        <fullName evidence="1">Uncharacterized protein</fullName>
    </submittedName>
</protein>
<sequence>MTGAAAQVYGPMPGNTTGAIHAASAWNPAGAAAPVAVDVFLVPASGAAGDANHVARVMVAPGESETLIDLINQKIQAGMSIEASGAGVTLTVSGVTSV</sequence>
<name>A0A2A7S1I2_BURGA</name>
<dbReference type="AlphaFoldDB" id="A0A2A7S1I2"/>
<evidence type="ECO:0000313" key="2">
    <source>
        <dbReference type="Proteomes" id="UP000220629"/>
    </source>
</evidence>
<accession>A0A2A7S1I2</accession>
<dbReference type="Proteomes" id="UP000220629">
    <property type="component" value="Unassembled WGS sequence"/>
</dbReference>